<dbReference type="GO" id="GO:0019172">
    <property type="term" value="F:glyoxalase III activity"/>
    <property type="evidence" value="ECO:0007669"/>
    <property type="project" value="TreeGrafter"/>
</dbReference>
<evidence type="ECO:0000256" key="3">
    <source>
        <dbReference type="ARBA" id="ARBA00038493"/>
    </source>
</evidence>
<name>A0A819EKG4_9BILA</name>
<evidence type="ECO:0000256" key="1">
    <source>
        <dbReference type="ARBA" id="ARBA00023016"/>
    </source>
</evidence>
<reference evidence="5" key="1">
    <citation type="submission" date="2021-02" db="EMBL/GenBank/DDBJ databases">
        <authorList>
            <person name="Nowell W R."/>
        </authorList>
    </citation>
    <scope>NUCLEOTIDE SEQUENCE</scope>
</reference>
<dbReference type="Proteomes" id="UP000663836">
    <property type="component" value="Unassembled WGS sequence"/>
</dbReference>
<dbReference type="GO" id="GO:0019243">
    <property type="term" value="P:methylglyoxal catabolic process to D-lactate via S-lactoyl-glutathione"/>
    <property type="evidence" value="ECO:0007669"/>
    <property type="project" value="TreeGrafter"/>
</dbReference>
<dbReference type="InterPro" id="IPR050325">
    <property type="entry name" value="Prot/Nucl_acid_deglycase"/>
</dbReference>
<dbReference type="Gene3D" id="3.40.50.880">
    <property type="match status" value="1"/>
</dbReference>
<dbReference type="EMBL" id="CAJOBD010002054">
    <property type="protein sequence ID" value="CAF3851725.1"/>
    <property type="molecule type" value="Genomic_DNA"/>
</dbReference>
<gene>
    <name evidence="5" type="ORF">JBS370_LOCUS18283</name>
</gene>
<dbReference type="PANTHER" id="PTHR48094">
    <property type="entry name" value="PROTEIN/NUCLEIC ACID DEGLYCASE DJ-1-RELATED"/>
    <property type="match status" value="1"/>
</dbReference>
<proteinExistence type="inferred from homology"/>
<comment type="caution">
    <text evidence="5">The sequence shown here is derived from an EMBL/GenBank/DDBJ whole genome shotgun (WGS) entry which is preliminary data.</text>
</comment>
<evidence type="ECO:0000259" key="4">
    <source>
        <dbReference type="Pfam" id="PF01965"/>
    </source>
</evidence>
<dbReference type="CDD" id="cd03141">
    <property type="entry name" value="GATase1_Hsp31_like"/>
    <property type="match status" value="1"/>
</dbReference>
<dbReference type="PANTHER" id="PTHR48094:SF11">
    <property type="entry name" value="GLUTATHIONE-INDEPENDENT GLYOXALASE HSP31-RELATED"/>
    <property type="match status" value="1"/>
</dbReference>
<dbReference type="SUPFAM" id="SSF52317">
    <property type="entry name" value="Class I glutamine amidotransferase-like"/>
    <property type="match status" value="1"/>
</dbReference>
<sequence length="235" mass="25730">MAQKKVLFVLTSHDKLLNGHPTGWYLPEAAHPYYALEPYFKIDWASPRGGKAPLDRSSIDKSKNDSICVQFLADEQAKQGGYEKTKKLSEVNPNDYVAVFYVGGHGPCFDLPEDEVNIKLAEAIWNQGKILSAICHGPVALGTRVQVGVKDADGKSIFTGRRATSFSNEEEAQVKTTDAIPFLVETRLRELGAKFEKNSTAFGSHVTVDGQLILGANPASVTEFSEKLCDAINKL</sequence>
<dbReference type="Pfam" id="PF01965">
    <property type="entry name" value="DJ-1_PfpI"/>
    <property type="match status" value="1"/>
</dbReference>
<comment type="similarity">
    <text evidence="3">Belongs to the peptidase C56 family. HSP31-like subfamily.</text>
</comment>
<keyword evidence="1" id="KW-0346">Stress response</keyword>
<evidence type="ECO:0000256" key="2">
    <source>
        <dbReference type="ARBA" id="ARBA00023239"/>
    </source>
</evidence>
<keyword evidence="2" id="KW-0456">Lyase</keyword>
<feature type="domain" description="DJ-1/PfpI" evidence="4">
    <location>
        <begin position="85"/>
        <end position="229"/>
    </location>
</feature>
<accession>A0A819EKG4</accession>
<organism evidence="5 6">
    <name type="scientific">Rotaria sordida</name>
    <dbReference type="NCBI Taxonomy" id="392033"/>
    <lineage>
        <taxon>Eukaryota</taxon>
        <taxon>Metazoa</taxon>
        <taxon>Spiralia</taxon>
        <taxon>Gnathifera</taxon>
        <taxon>Rotifera</taxon>
        <taxon>Eurotatoria</taxon>
        <taxon>Bdelloidea</taxon>
        <taxon>Philodinida</taxon>
        <taxon>Philodinidae</taxon>
        <taxon>Rotaria</taxon>
    </lineage>
</organism>
<evidence type="ECO:0000313" key="6">
    <source>
        <dbReference type="Proteomes" id="UP000663836"/>
    </source>
</evidence>
<dbReference type="InterPro" id="IPR029062">
    <property type="entry name" value="Class_I_gatase-like"/>
</dbReference>
<dbReference type="GO" id="GO:0005737">
    <property type="term" value="C:cytoplasm"/>
    <property type="evidence" value="ECO:0007669"/>
    <property type="project" value="TreeGrafter"/>
</dbReference>
<dbReference type="AlphaFoldDB" id="A0A819EKG4"/>
<dbReference type="InterPro" id="IPR002818">
    <property type="entry name" value="DJ-1/PfpI"/>
</dbReference>
<evidence type="ECO:0000313" key="5">
    <source>
        <dbReference type="EMBL" id="CAF3851725.1"/>
    </source>
</evidence>
<protein>
    <recommendedName>
        <fullName evidence="4">DJ-1/PfpI domain-containing protein</fullName>
    </recommendedName>
</protein>